<dbReference type="EMBL" id="CP001102">
    <property type="protein sequence ID" value="ACP20931.1"/>
    <property type="molecule type" value="Genomic_DNA"/>
</dbReference>
<proteinExistence type="predicted"/>
<protein>
    <submittedName>
        <fullName evidence="1">Uncharacterized protein</fullName>
    </submittedName>
</protein>
<dbReference type="HOGENOM" id="CLU_2893962_0_0_10"/>
<reference evidence="1 2" key="1">
    <citation type="journal article" date="2010" name="J. Bacteriol.">
        <title>The genome of the amoeba symbiont 'Candidatus Amoebophilus asiaticus' reveals common mechanisms for host cell interaction among amoeba-associated bacteria.</title>
        <authorList>
            <person name="Schmitz-Esser S."/>
            <person name="Tischler P."/>
            <person name="Arnold R."/>
            <person name="Montanaro J."/>
            <person name="Wagner M."/>
            <person name="Rattei T."/>
            <person name="Horn M."/>
        </authorList>
    </citation>
    <scope>NUCLEOTIDE SEQUENCE [LARGE SCALE GENOMIC DNA]</scope>
    <source>
        <strain evidence="1 2">5a2</strain>
    </source>
</reference>
<dbReference type="AlphaFoldDB" id="C3L4L3"/>
<dbReference type="Proteomes" id="UP000001227">
    <property type="component" value="Chromosome"/>
</dbReference>
<keyword evidence="2" id="KW-1185">Reference proteome</keyword>
<accession>C3L4L3</accession>
<evidence type="ECO:0000313" key="1">
    <source>
        <dbReference type="EMBL" id="ACP20931.1"/>
    </source>
</evidence>
<gene>
    <name evidence="1" type="ordered locus">Aasi_1617</name>
</gene>
<sequence length="62" mass="6817">MAVCNSSMVKSKKFFVVPNSKNGLKELSYPSRIMAKLAKMALKTNGLFRMATALPSSQITLH</sequence>
<evidence type="ECO:0000313" key="2">
    <source>
        <dbReference type="Proteomes" id="UP000001227"/>
    </source>
</evidence>
<organism evidence="1 2">
    <name type="scientific">Amoebophilus asiaticus (strain 5a2)</name>
    <dbReference type="NCBI Taxonomy" id="452471"/>
    <lineage>
        <taxon>Bacteria</taxon>
        <taxon>Pseudomonadati</taxon>
        <taxon>Bacteroidota</taxon>
        <taxon>Cytophagia</taxon>
        <taxon>Cytophagales</taxon>
        <taxon>Amoebophilaceae</taxon>
        <taxon>Candidatus Amoebophilus</taxon>
    </lineage>
</organism>
<name>C3L4L3_AMOA5</name>
<dbReference type="KEGG" id="aas:Aasi_1617"/>